<dbReference type="STRING" id="394096.DB31_1452"/>
<dbReference type="OrthoDB" id="9994812at2"/>
<evidence type="ECO:0000256" key="2">
    <source>
        <dbReference type="SAM" id="Phobius"/>
    </source>
</evidence>
<gene>
    <name evidence="3" type="ORF">DB31_1452</name>
</gene>
<reference evidence="3 4" key="1">
    <citation type="submission" date="2014-04" db="EMBL/GenBank/DDBJ databases">
        <title>Genome assembly of Hyalangium minutum DSM 14724.</title>
        <authorList>
            <person name="Sharma G."/>
            <person name="Subramanian S."/>
        </authorList>
    </citation>
    <scope>NUCLEOTIDE SEQUENCE [LARGE SCALE GENOMIC DNA]</scope>
    <source>
        <strain evidence="3 4">DSM 14724</strain>
    </source>
</reference>
<dbReference type="Proteomes" id="UP000028725">
    <property type="component" value="Unassembled WGS sequence"/>
</dbReference>
<keyword evidence="2" id="KW-1133">Transmembrane helix</keyword>
<name>A0A085WCC3_9BACT</name>
<sequence>MYSGARTARLPIQGREPLRLVLLVGPALLALVLTTWGAGLSEPTPTRIAHGREPARCVKVTQGTLPGPGMLAQQPCMQPKAEAPQEWAALTSASPAVQLHAQLASSRGRARLLPDAQSLVRLIRQRQDAIILAWTHRMRDASEPGAASHTADRPQIVTRPLRGPPARG</sequence>
<organism evidence="3 4">
    <name type="scientific">Hyalangium minutum</name>
    <dbReference type="NCBI Taxonomy" id="394096"/>
    <lineage>
        <taxon>Bacteria</taxon>
        <taxon>Pseudomonadati</taxon>
        <taxon>Myxococcota</taxon>
        <taxon>Myxococcia</taxon>
        <taxon>Myxococcales</taxon>
        <taxon>Cystobacterineae</taxon>
        <taxon>Archangiaceae</taxon>
        <taxon>Hyalangium</taxon>
    </lineage>
</organism>
<evidence type="ECO:0000256" key="1">
    <source>
        <dbReference type="SAM" id="MobiDB-lite"/>
    </source>
</evidence>
<evidence type="ECO:0000313" key="3">
    <source>
        <dbReference type="EMBL" id="KFE65336.1"/>
    </source>
</evidence>
<keyword evidence="4" id="KW-1185">Reference proteome</keyword>
<protein>
    <submittedName>
        <fullName evidence="3">Uncharacterized protein</fullName>
    </submittedName>
</protein>
<evidence type="ECO:0000313" key="4">
    <source>
        <dbReference type="Proteomes" id="UP000028725"/>
    </source>
</evidence>
<accession>A0A085WCC3</accession>
<keyword evidence="2" id="KW-0812">Transmembrane</keyword>
<comment type="caution">
    <text evidence="3">The sequence shown here is derived from an EMBL/GenBank/DDBJ whole genome shotgun (WGS) entry which is preliminary data.</text>
</comment>
<dbReference type="EMBL" id="JMCB01000012">
    <property type="protein sequence ID" value="KFE65336.1"/>
    <property type="molecule type" value="Genomic_DNA"/>
</dbReference>
<dbReference type="RefSeq" id="WP_044193135.1">
    <property type="nucleotide sequence ID" value="NZ_JMCB01000012.1"/>
</dbReference>
<feature type="transmembrane region" description="Helical" evidence="2">
    <location>
        <begin position="20"/>
        <end position="39"/>
    </location>
</feature>
<feature type="region of interest" description="Disordered" evidence="1">
    <location>
        <begin position="142"/>
        <end position="168"/>
    </location>
</feature>
<keyword evidence="2" id="KW-0472">Membrane</keyword>
<proteinExistence type="predicted"/>
<dbReference type="AlphaFoldDB" id="A0A085WCC3"/>